<evidence type="ECO:0000256" key="1">
    <source>
        <dbReference type="SAM" id="Phobius"/>
    </source>
</evidence>
<dbReference type="EMBL" id="AGNK02001801">
    <property type="status" value="NOT_ANNOTATED_CDS"/>
    <property type="molecule type" value="Genomic_DNA"/>
</dbReference>
<reference evidence="3" key="1">
    <citation type="journal article" date="2012" name="Nat. Biotechnol.">
        <title>Reference genome sequence of the model plant Setaria.</title>
        <authorList>
            <person name="Bennetzen J.L."/>
            <person name="Schmutz J."/>
            <person name="Wang H."/>
            <person name="Percifield R."/>
            <person name="Hawkins J."/>
            <person name="Pontaroli A.C."/>
            <person name="Estep M."/>
            <person name="Feng L."/>
            <person name="Vaughn J.N."/>
            <person name="Grimwood J."/>
            <person name="Jenkins J."/>
            <person name="Barry K."/>
            <person name="Lindquist E."/>
            <person name="Hellsten U."/>
            <person name="Deshpande S."/>
            <person name="Wang X."/>
            <person name="Wu X."/>
            <person name="Mitros T."/>
            <person name="Triplett J."/>
            <person name="Yang X."/>
            <person name="Ye C.Y."/>
            <person name="Mauro-Herrera M."/>
            <person name="Wang L."/>
            <person name="Li P."/>
            <person name="Sharma M."/>
            <person name="Sharma R."/>
            <person name="Ronald P.C."/>
            <person name="Panaud O."/>
            <person name="Kellogg E.A."/>
            <person name="Brutnell T.P."/>
            <person name="Doust A.N."/>
            <person name="Tuskan G.A."/>
            <person name="Rokhsar D."/>
            <person name="Devos K.M."/>
        </authorList>
    </citation>
    <scope>NUCLEOTIDE SEQUENCE [LARGE SCALE GENOMIC DNA]</scope>
    <source>
        <strain evidence="3">cv. Yugu1</strain>
    </source>
</reference>
<proteinExistence type="predicted"/>
<protein>
    <submittedName>
        <fullName evidence="2">Uncharacterized protein</fullName>
    </submittedName>
</protein>
<sequence length="35" mass="3731">MAISPRHLHTLIGIPSGPITLPLFILFNASLTSDS</sequence>
<keyword evidence="1" id="KW-0812">Transmembrane</keyword>
<feature type="transmembrane region" description="Helical" evidence="1">
    <location>
        <begin position="12"/>
        <end position="31"/>
    </location>
</feature>
<keyword evidence="1" id="KW-0472">Membrane</keyword>
<evidence type="ECO:0000313" key="2">
    <source>
        <dbReference type="EnsemblPlants" id="KQL15892"/>
    </source>
</evidence>
<organism evidence="2 3">
    <name type="scientific">Setaria italica</name>
    <name type="common">Foxtail millet</name>
    <name type="synonym">Panicum italicum</name>
    <dbReference type="NCBI Taxonomy" id="4555"/>
    <lineage>
        <taxon>Eukaryota</taxon>
        <taxon>Viridiplantae</taxon>
        <taxon>Streptophyta</taxon>
        <taxon>Embryophyta</taxon>
        <taxon>Tracheophyta</taxon>
        <taxon>Spermatophyta</taxon>
        <taxon>Magnoliopsida</taxon>
        <taxon>Liliopsida</taxon>
        <taxon>Poales</taxon>
        <taxon>Poaceae</taxon>
        <taxon>PACMAD clade</taxon>
        <taxon>Panicoideae</taxon>
        <taxon>Panicodae</taxon>
        <taxon>Paniceae</taxon>
        <taxon>Cenchrinae</taxon>
        <taxon>Setaria</taxon>
    </lineage>
</organism>
<dbReference type="AlphaFoldDB" id="K3ZDZ6"/>
<dbReference type="InParanoid" id="K3ZDZ6"/>
<keyword evidence="1" id="KW-1133">Transmembrane helix</keyword>
<dbReference type="Proteomes" id="UP000004995">
    <property type="component" value="Unassembled WGS sequence"/>
</dbReference>
<name>K3ZDZ6_SETIT</name>
<dbReference type="EnsemblPlants" id="KQL15892">
    <property type="protein sequence ID" value="KQL15892"/>
    <property type="gene ID" value="SETIT_024788mg"/>
</dbReference>
<dbReference type="Gramene" id="KQL15892">
    <property type="protein sequence ID" value="KQL15892"/>
    <property type="gene ID" value="SETIT_024788mg"/>
</dbReference>
<reference evidence="2" key="2">
    <citation type="submission" date="2018-08" db="UniProtKB">
        <authorList>
            <consortium name="EnsemblPlants"/>
        </authorList>
    </citation>
    <scope>IDENTIFICATION</scope>
    <source>
        <strain evidence="2">Yugu1</strain>
    </source>
</reference>
<evidence type="ECO:0000313" key="3">
    <source>
        <dbReference type="Proteomes" id="UP000004995"/>
    </source>
</evidence>
<accession>K3ZDZ6</accession>
<dbReference type="HOGENOM" id="CLU_3369336_0_0_1"/>
<keyword evidence="3" id="KW-1185">Reference proteome</keyword>